<dbReference type="Pfam" id="PF24418">
    <property type="entry name" value="DUF7550"/>
    <property type="match status" value="1"/>
</dbReference>
<dbReference type="InterPro" id="IPR055972">
    <property type="entry name" value="DUF7550"/>
</dbReference>
<feature type="transmembrane region" description="Helical" evidence="1">
    <location>
        <begin position="24"/>
        <end position="44"/>
    </location>
</feature>
<dbReference type="EMBL" id="CP016804">
    <property type="protein sequence ID" value="APE95817.1"/>
    <property type="molecule type" value="Genomic_DNA"/>
</dbReference>
<proteinExistence type="predicted"/>
<dbReference type="KEGG" id="halh:HTSR_1301"/>
<dbReference type="EMBL" id="CP016070">
    <property type="protein sequence ID" value="AOW80478.1"/>
    <property type="molecule type" value="Genomic_DNA"/>
</dbReference>
<keyword evidence="1" id="KW-0472">Membrane</keyword>
<reference evidence="5" key="2">
    <citation type="submission" date="2016-08" db="EMBL/GenBank/DDBJ databases">
        <title>Discovery of first anaerobic lithoheterotrophic haloarchae widely represented in hypersaline habitats.</title>
        <authorList>
            <person name="Sorokin D.Y."/>
            <person name="Kublanov I.V."/>
            <person name="Roman P."/>
            <person name="Sinninghe Damste J.S."/>
            <person name="Golyshin P.N."/>
            <person name="Rojo D."/>
            <person name="Ciordia S."/>
            <person name="Mena Md.C."/>
            <person name="Ferrer M."/>
            <person name="Smedile F."/>
            <person name="Messina E."/>
            <person name="La Cono V."/>
            <person name="Yakimov M.M."/>
        </authorList>
    </citation>
    <scope>NUCLEOTIDE SEQUENCE [LARGE SCALE GENOMIC DNA]</scope>
    <source>
        <strain evidence="5">HSR6</strain>
    </source>
</reference>
<name>A0A1D8S545_9EURY</name>
<accession>A0A1D8S545</accession>
<evidence type="ECO:0000256" key="1">
    <source>
        <dbReference type="SAM" id="Phobius"/>
    </source>
</evidence>
<organism evidence="2 4">
    <name type="scientific">Halodesulfurarchaeum formicicum</name>
    <dbReference type="NCBI Taxonomy" id="1873524"/>
    <lineage>
        <taxon>Archaea</taxon>
        <taxon>Methanobacteriati</taxon>
        <taxon>Methanobacteriota</taxon>
        <taxon>Stenosarchaea group</taxon>
        <taxon>Halobacteria</taxon>
        <taxon>Halobacteriales</taxon>
        <taxon>Halobacteriaceae</taxon>
        <taxon>Halodesulfurarchaeum</taxon>
    </lineage>
</organism>
<evidence type="ECO:0000313" key="3">
    <source>
        <dbReference type="EMBL" id="APE95817.1"/>
    </source>
</evidence>
<dbReference type="STRING" id="1873524.HSR6_1374"/>
<gene>
    <name evidence="3" type="ORF">HSR6_1374</name>
    <name evidence="2" type="ORF">HTSR_1301</name>
</gene>
<dbReference type="GeneID" id="62009091"/>
<accession>A0A1J1AE13</accession>
<reference evidence="2 4" key="1">
    <citation type="submission" date="2016-06" db="EMBL/GenBank/DDBJ databases">
        <title>Discovery of anaerobic lithoheterotrophic haloarchaeon capable of sulfur respiration by hydrogen and formate.</title>
        <authorList>
            <person name="Sorokin D.Y."/>
            <person name="Kublanov I.V."/>
            <person name="Roman P."/>
            <person name="Sinninghe Damste J.S."/>
            <person name="Golyshin P.N."/>
            <person name="Rojo D."/>
            <person name="Ciordia S."/>
            <person name="Mena Md.C."/>
            <person name="Ferrer M."/>
            <person name="Smedile F."/>
            <person name="Messina E."/>
            <person name="La Cono V."/>
            <person name="Yakimov M.M."/>
        </authorList>
    </citation>
    <scope>NUCLEOTIDE SEQUENCE [LARGE SCALE GENOMIC DNA]</scope>
    <source>
        <strain evidence="2 4">HTSR1</strain>
    </source>
</reference>
<dbReference type="KEGG" id="hhsr:HSR6_1374"/>
<evidence type="ECO:0000313" key="4">
    <source>
        <dbReference type="Proteomes" id="UP000185608"/>
    </source>
</evidence>
<evidence type="ECO:0000313" key="5">
    <source>
        <dbReference type="Proteomes" id="UP000186165"/>
    </source>
</evidence>
<keyword evidence="1" id="KW-1133">Transmembrane helix</keyword>
<evidence type="ECO:0000313" key="2">
    <source>
        <dbReference type="EMBL" id="AOW80478.1"/>
    </source>
</evidence>
<dbReference type="AlphaFoldDB" id="A0A1D8S545"/>
<reference evidence="3" key="3">
    <citation type="journal article" date="2017" name="ISME J.">
        <title>Discovery of anaerobic lithoheterotrophic haloarchaea, ubiquitous in hypersaline habitats.</title>
        <authorList>
            <person name="Sorokin D.Y."/>
            <person name="Messina E."/>
            <person name="Smedile F."/>
            <person name="Roman P."/>
            <person name="Damste J.S.S."/>
            <person name="Ciordia S."/>
            <person name="Mena M.C."/>
            <person name="Ferrer M."/>
            <person name="Golyshin P.N."/>
            <person name="Kublanov I.V."/>
            <person name="Samarov N.I."/>
            <person name="Toshchakov S.V."/>
            <person name="La Cono V."/>
            <person name="Yakimov M.M."/>
        </authorList>
    </citation>
    <scope>NUCLEOTIDE SEQUENCE</scope>
    <source>
        <strain evidence="3">HSR6</strain>
    </source>
</reference>
<keyword evidence="1" id="KW-0812">Transmembrane</keyword>
<sequence length="45" mass="4797">MSDDEPAEEGRVTAPMQAFESSEVTIGFIVLLIGLAIAFVLPLAF</sequence>
<dbReference type="Proteomes" id="UP000186165">
    <property type="component" value="Chromosome"/>
</dbReference>
<protein>
    <submittedName>
        <fullName evidence="2">Uncharacterized protein</fullName>
    </submittedName>
</protein>
<dbReference type="RefSeq" id="WP_198400403.1">
    <property type="nucleotide sequence ID" value="NZ_CP016070.1"/>
</dbReference>
<keyword evidence="5" id="KW-1185">Reference proteome</keyword>
<dbReference type="Proteomes" id="UP000185608">
    <property type="component" value="Chromosome"/>
</dbReference>